<dbReference type="Proteomes" id="UP000642509">
    <property type="component" value="Unassembled WGS sequence"/>
</dbReference>
<dbReference type="CDD" id="cd05154">
    <property type="entry name" value="ACAD10_11_N-like"/>
    <property type="match status" value="1"/>
</dbReference>
<dbReference type="RefSeq" id="WP_188805270.1">
    <property type="nucleotide sequence ID" value="NZ_BAAAOU010000004.1"/>
</dbReference>
<protein>
    <submittedName>
        <fullName evidence="2">Acyl-CoA dehydrogenase</fullName>
    </submittedName>
</protein>
<dbReference type="EMBL" id="BMLQ01000003">
    <property type="protein sequence ID" value="GGO43635.1"/>
    <property type="molecule type" value="Genomic_DNA"/>
</dbReference>
<accession>A0ABQ2LVP9</accession>
<dbReference type="SUPFAM" id="SSF56112">
    <property type="entry name" value="Protein kinase-like (PK-like)"/>
    <property type="match status" value="1"/>
</dbReference>
<dbReference type="PANTHER" id="PTHR21310:SF40">
    <property type="entry name" value="AMINOGLYCOSIDE PHOSPHOTRANSFERASE DOMAIN-CONTAINING PROTEIN-RELATED"/>
    <property type="match status" value="1"/>
</dbReference>
<evidence type="ECO:0000313" key="2">
    <source>
        <dbReference type="EMBL" id="GGO43635.1"/>
    </source>
</evidence>
<dbReference type="InterPro" id="IPR041726">
    <property type="entry name" value="ACAD10_11_N"/>
</dbReference>
<name>A0ABQ2LVP9_9MICC</name>
<dbReference type="InterPro" id="IPR051678">
    <property type="entry name" value="AGP_Transferase"/>
</dbReference>
<reference evidence="3" key="1">
    <citation type="journal article" date="2019" name="Int. J. Syst. Evol. Microbiol.">
        <title>The Global Catalogue of Microorganisms (GCM) 10K type strain sequencing project: providing services to taxonomists for standard genome sequencing and annotation.</title>
        <authorList>
            <consortium name="The Broad Institute Genomics Platform"/>
            <consortium name="The Broad Institute Genome Sequencing Center for Infectious Disease"/>
            <person name="Wu L."/>
            <person name="Ma J."/>
        </authorList>
    </citation>
    <scope>NUCLEOTIDE SEQUENCE [LARGE SCALE GENOMIC DNA]</scope>
    <source>
        <strain evidence="3">CGMCC 1.7064</strain>
    </source>
</reference>
<dbReference type="Gene3D" id="3.30.200.20">
    <property type="entry name" value="Phosphorylase Kinase, domain 1"/>
    <property type="match status" value="1"/>
</dbReference>
<dbReference type="PANTHER" id="PTHR21310">
    <property type="entry name" value="AMINOGLYCOSIDE PHOSPHOTRANSFERASE-RELATED-RELATED"/>
    <property type="match status" value="1"/>
</dbReference>
<evidence type="ECO:0000259" key="1">
    <source>
        <dbReference type="Pfam" id="PF01636"/>
    </source>
</evidence>
<evidence type="ECO:0000313" key="3">
    <source>
        <dbReference type="Proteomes" id="UP000642509"/>
    </source>
</evidence>
<comment type="caution">
    <text evidence="2">The sequence shown here is derived from an EMBL/GenBank/DDBJ whole genome shotgun (WGS) entry which is preliminary data.</text>
</comment>
<feature type="domain" description="Aminoglycoside phosphotransferase" evidence="1">
    <location>
        <begin position="38"/>
        <end position="280"/>
    </location>
</feature>
<dbReference type="InterPro" id="IPR002575">
    <property type="entry name" value="Aminoglycoside_PTrfase"/>
</dbReference>
<gene>
    <name evidence="2" type="ORF">GCM10010977_12230</name>
</gene>
<keyword evidence="3" id="KW-1185">Reference proteome</keyword>
<dbReference type="Gene3D" id="3.90.1200.10">
    <property type="match status" value="1"/>
</dbReference>
<proteinExistence type="predicted"/>
<dbReference type="InterPro" id="IPR011009">
    <property type="entry name" value="Kinase-like_dom_sf"/>
</dbReference>
<organism evidence="2 3">
    <name type="scientific">Citricoccus zhacaiensis</name>
    <dbReference type="NCBI Taxonomy" id="489142"/>
    <lineage>
        <taxon>Bacteria</taxon>
        <taxon>Bacillati</taxon>
        <taxon>Actinomycetota</taxon>
        <taxon>Actinomycetes</taxon>
        <taxon>Micrococcales</taxon>
        <taxon>Micrococcaceae</taxon>
        <taxon>Citricoccus</taxon>
    </lineage>
</organism>
<sequence>MTPTDNRELVWDWSEQTLADLATFLEARGVMSGPLTSKPIGDGHSNLTFLITNGEASVVVRRPPPPPLPPGANDMLREARFLAGLHGTGYPVPEVLATAQEGEVLDVPFYVMSFARGHVVTTSTPEALATPDQRLNIAHSLVDNLARLHLTDYRAAGLDDLGRPEGFNARHLKRMARLVQDAEGNLPADFEAVYDWLATNVPAESGEAVIHNDYRIGNTMISPDAPGRVTAILDWELATLGDPLFDLGYFLSSVPEPGHARTPTEELGTALLEEGYPGRAELAERYAEQTGADLTHLDWYVALALWKLAALYEYSRRRGEDEYYLTPGLVDSFLAEARETAGLSD</sequence>
<dbReference type="Pfam" id="PF01636">
    <property type="entry name" value="APH"/>
    <property type="match status" value="1"/>
</dbReference>